<reference evidence="6 7" key="1">
    <citation type="submission" date="2019-01" db="EMBL/GenBank/DDBJ databases">
        <authorList>
            <person name="Chen W.-M."/>
        </authorList>
    </citation>
    <scope>NUCLEOTIDE SEQUENCE [LARGE SCALE GENOMIC DNA]</scope>
    <source>
        <strain evidence="6 7">FSY-9</strain>
    </source>
</reference>
<evidence type="ECO:0000256" key="5">
    <source>
        <dbReference type="RuleBase" id="RU361279"/>
    </source>
</evidence>
<feature type="binding site" evidence="4">
    <location>
        <begin position="4"/>
        <end position="8"/>
    </location>
    <ligand>
        <name>ATP</name>
        <dbReference type="ChEBI" id="CHEBI:30616"/>
    </ligand>
</feature>
<dbReference type="NCBIfam" id="TIGR02727">
    <property type="entry name" value="MTHFS_bact"/>
    <property type="match status" value="1"/>
</dbReference>
<keyword evidence="6" id="KW-0436">Ligase</keyword>
<evidence type="ECO:0000313" key="6">
    <source>
        <dbReference type="EMBL" id="RVU06143.1"/>
    </source>
</evidence>
<dbReference type="GO" id="GO:0009396">
    <property type="term" value="P:folic acid-containing compound biosynthetic process"/>
    <property type="evidence" value="ECO:0007669"/>
    <property type="project" value="TreeGrafter"/>
</dbReference>
<dbReference type="PANTHER" id="PTHR23407:SF1">
    <property type="entry name" value="5-FORMYLTETRAHYDROFOLATE CYCLO-LIGASE"/>
    <property type="match status" value="1"/>
</dbReference>
<dbReference type="Pfam" id="PF01812">
    <property type="entry name" value="5-FTHF_cyc-lig"/>
    <property type="match status" value="1"/>
</dbReference>
<dbReference type="InterPro" id="IPR037171">
    <property type="entry name" value="NagB/RpiA_transferase-like"/>
</dbReference>
<dbReference type="RefSeq" id="WP_127706746.1">
    <property type="nucleotide sequence ID" value="NZ_SACO01000003.1"/>
</dbReference>
<proteinExistence type="inferred from homology"/>
<evidence type="ECO:0000256" key="4">
    <source>
        <dbReference type="PIRSR" id="PIRSR006806-1"/>
    </source>
</evidence>
<dbReference type="InterPro" id="IPR024185">
    <property type="entry name" value="FTHF_cligase-like_sf"/>
</dbReference>
<keyword evidence="2 4" id="KW-0547">Nucleotide-binding</keyword>
<keyword evidence="5" id="KW-0479">Metal-binding</keyword>
<dbReference type="InterPro" id="IPR002698">
    <property type="entry name" value="FTHF_cligase"/>
</dbReference>
<dbReference type="EC" id="6.3.3.2" evidence="5"/>
<dbReference type="AlphaFoldDB" id="A0A3S2Y8T1"/>
<name>A0A3S2Y8T1_9SPHN</name>
<accession>A0A3S2Y8T1</accession>
<evidence type="ECO:0000256" key="2">
    <source>
        <dbReference type="ARBA" id="ARBA00022741"/>
    </source>
</evidence>
<gene>
    <name evidence="6" type="ORF">EOE18_04660</name>
</gene>
<keyword evidence="7" id="KW-1185">Reference proteome</keyword>
<sequence>MDEKKALRERLRKARKDHVDSLPQTIRALMFLRPPVMVANLAAEGATVAVYHAIHGEAPTRSYAKWFSENGRQVALPWFAEKGAPMQFKLWRNPYDDEELVTGPYGAPQPAPDAPFADPDLVFVPLVGFTAEGQRLGQGGGHYDRWLAANAGVTALGMAWDCQMVESLPCEAHDVPLRAIITPSRLYGEL</sequence>
<feature type="binding site" evidence="4">
    <location>
        <begin position="135"/>
        <end position="143"/>
    </location>
    <ligand>
        <name>ATP</name>
        <dbReference type="ChEBI" id="CHEBI:30616"/>
    </ligand>
</feature>
<dbReference type="Proteomes" id="UP000282837">
    <property type="component" value="Unassembled WGS sequence"/>
</dbReference>
<dbReference type="PANTHER" id="PTHR23407">
    <property type="entry name" value="ATPASE INHIBITOR/5-FORMYLTETRAHYDROFOLATE CYCLO-LIGASE"/>
    <property type="match status" value="1"/>
</dbReference>
<dbReference type="GO" id="GO:0005524">
    <property type="term" value="F:ATP binding"/>
    <property type="evidence" value="ECO:0007669"/>
    <property type="project" value="UniProtKB-KW"/>
</dbReference>
<dbReference type="GO" id="GO:0035999">
    <property type="term" value="P:tetrahydrofolate interconversion"/>
    <property type="evidence" value="ECO:0007669"/>
    <property type="project" value="TreeGrafter"/>
</dbReference>
<comment type="similarity">
    <text evidence="1 5">Belongs to the 5-formyltetrahydrofolate cyclo-ligase family.</text>
</comment>
<dbReference type="EMBL" id="SACO01000003">
    <property type="protein sequence ID" value="RVU06143.1"/>
    <property type="molecule type" value="Genomic_DNA"/>
</dbReference>
<dbReference type="PIRSF" id="PIRSF006806">
    <property type="entry name" value="FTHF_cligase"/>
    <property type="match status" value="1"/>
</dbReference>
<evidence type="ECO:0000256" key="1">
    <source>
        <dbReference type="ARBA" id="ARBA00010638"/>
    </source>
</evidence>
<comment type="caution">
    <text evidence="6">The sequence shown here is derived from an EMBL/GenBank/DDBJ whole genome shotgun (WGS) entry which is preliminary data.</text>
</comment>
<comment type="catalytic activity">
    <reaction evidence="5">
        <text>(6S)-5-formyl-5,6,7,8-tetrahydrofolate + ATP = (6R)-5,10-methenyltetrahydrofolate + ADP + phosphate</text>
        <dbReference type="Rhea" id="RHEA:10488"/>
        <dbReference type="ChEBI" id="CHEBI:30616"/>
        <dbReference type="ChEBI" id="CHEBI:43474"/>
        <dbReference type="ChEBI" id="CHEBI:57455"/>
        <dbReference type="ChEBI" id="CHEBI:57457"/>
        <dbReference type="ChEBI" id="CHEBI:456216"/>
        <dbReference type="EC" id="6.3.3.2"/>
    </reaction>
</comment>
<keyword evidence="5" id="KW-0460">Magnesium</keyword>
<comment type="cofactor">
    <cofactor evidence="5">
        <name>Mg(2+)</name>
        <dbReference type="ChEBI" id="CHEBI:18420"/>
    </cofactor>
</comment>
<dbReference type="OrthoDB" id="9801938at2"/>
<evidence type="ECO:0000313" key="7">
    <source>
        <dbReference type="Proteomes" id="UP000282837"/>
    </source>
</evidence>
<feature type="binding site" evidence="4">
    <location>
        <position position="57"/>
    </location>
    <ligand>
        <name>substrate</name>
    </ligand>
</feature>
<dbReference type="SUPFAM" id="SSF100950">
    <property type="entry name" value="NagB/RpiA/CoA transferase-like"/>
    <property type="match status" value="1"/>
</dbReference>
<keyword evidence="3 4" id="KW-0067">ATP-binding</keyword>
<dbReference type="GO" id="GO:0046872">
    <property type="term" value="F:metal ion binding"/>
    <property type="evidence" value="ECO:0007669"/>
    <property type="project" value="UniProtKB-KW"/>
</dbReference>
<organism evidence="6 7">
    <name type="scientific">Novosphingobium umbonatum</name>
    <dbReference type="NCBI Taxonomy" id="1908524"/>
    <lineage>
        <taxon>Bacteria</taxon>
        <taxon>Pseudomonadati</taxon>
        <taxon>Pseudomonadota</taxon>
        <taxon>Alphaproteobacteria</taxon>
        <taxon>Sphingomonadales</taxon>
        <taxon>Sphingomonadaceae</taxon>
        <taxon>Novosphingobium</taxon>
    </lineage>
</organism>
<evidence type="ECO:0000256" key="3">
    <source>
        <dbReference type="ARBA" id="ARBA00022840"/>
    </source>
</evidence>
<dbReference type="Gene3D" id="3.40.50.10420">
    <property type="entry name" value="NagB/RpiA/CoA transferase-like"/>
    <property type="match status" value="1"/>
</dbReference>
<dbReference type="GO" id="GO:0030272">
    <property type="term" value="F:5-formyltetrahydrofolate cyclo-ligase activity"/>
    <property type="evidence" value="ECO:0007669"/>
    <property type="project" value="UniProtKB-EC"/>
</dbReference>
<protein>
    <recommendedName>
        <fullName evidence="5">5-formyltetrahydrofolate cyclo-ligase</fullName>
        <ecNumber evidence="5">6.3.3.2</ecNumber>
    </recommendedName>
</protein>